<evidence type="ECO:0000259" key="5">
    <source>
        <dbReference type="PROSITE" id="PS50977"/>
    </source>
</evidence>
<dbReference type="RefSeq" id="WP_068028226.1">
    <property type="nucleotide sequence ID" value="NZ_QQAZ01000024.1"/>
</dbReference>
<dbReference type="OrthoDB" id="8688418at2"/>
<proteinExistence type="predicted"/>
<protein>
    <submittedName>
        <fullName evidence="6">TetR family transcriptional regulator</fullName>
    </submittedName>
</protein>
<keyword evidence="2 4" id="KW-0238">DNA-binding</keyword>
<dbReference type="GO" id="GO:0000976">
    <property type="term" value="F:transcription cis-regulatory region binding"/>
    <property type="evidence" value="ECO:0007669"/>
    <property type="project" value="TreeGrafter"/>
</dbReference>
<dbReference type="Gene3D" id="1.10.357.10">
    <property type="entry name" value="Tetracycline Repressor, domain 2"/>
    <property type="match status" value="1"/>
</dbReference>
<dbReference type="PANTHER" id="PTHR30055:SF234">
    <property type="entry name" value="HTH-TYPE TRANSCRIPTIONAL REGULATOR BETI"/>
    <property type="match status" value="1"/>
</dbReference>
<evidence type="ECO:0000313" key="6">
    <source>
        <dbReference type="EMBL" id="RDI42741.1"/>
    </source>
</evidence>
<evidence type="ECO:0000313" key="7">
    <source>
        <dbReference type="Proteomes" id="UP000255355"/>
    </source>
</evidence>
<dbReference type="STRING" id="1210089.GCA_001613165_06377"/>
<dbReference type="InterPro" id="IPR001647">
    <property type="entry name" value="HTH_TetR"/>
</dbReference>
<keyword evidence="3" id="KW-0804">Transcription</keyword>
<dbReference type="PANTHER" id="PTHR30055">
    <property type="entry name" value="HTH-TYPE TRANSCRIPTIONAL REGULATOR RUTR"/>
    <property type="match status" value="1"/>
</dbReference>
<dbReference type="EMBL" id="QQAZ01000024">
    <property type="protein sequence ID" value="RDI42741.1"/>
    <property type="molecule type" value="Genomic_DNA"/>
</dbReference>
<sequence length="196" mass="22161">MNEGTDPGRRRRRNPEQTRRAIIDALLEAVKDGDFAPTTKTIATGAGVSERSIFVHFPTREDLLQAAVEQQSDYVETLLAQVDPRQSRDERIAAAAHQSETVYALQRRPRIMGLLESQTNPGVDDRMRLTDKRVRDHLARMFAPELTRADGVDEELLDLIDATAGWPYRHHLVERRGLSREDATAAIRRALRSLLA</sequence>
<feature type="DNA-binding region" description="H-T-H motif" evidence="4">
    <location>
        <begin position="38"/>
        <end position="57"/>
    </location>
</feature>
<keyword evidence="7" id="KW-1185">Reference proteome</keyword>
<dbReference type="Pfam" id="PF00440">
    <property type="entry name" value="TetR_N"/>
    <property type="match status" value="1"/>
</dbReference>
<keyword evidence="1" id="KW-0805">Transcription regulation</keyword>
<dbReference type="Proteomes" id="UP000255355">
    <property type="component" value="Unassembled WGS sequence"/>
</dbReference>
<dbReference type="InterPro" id="IPR009057">
    <property type="entry name" value="Homeodomain-like_sf"/>
</dbReference>
<feature type="domain" description="HTH tetR-type" evidence="5">
    <location>
        <begin position="16"/>
        <end position="75"/>
    </location>
</feature>
<dbReference type="InterPro" id="IPR050109">
    <property type="entry name" value="HTH-type_TetR-like_transc_reg"/>
</dbReference>
<evidence type="ECO:0000256" key="2">
    <source>
        <dbReference type="ARBA" id="ARBA00023125"/>
    </source>
</evidence>
<comment type="caution">
    <text evidence="6">The sequence shown here is derived from an EMBL/GenBank/DDBJ whole genome shotgun (WGS) entry which is preliminary data.</text>
</comment>
<name>A0A370GGE7_9NOCA</name>
<reference evidence="6 7" key="1">
    <citation type="submission" date="2018-07" db="EMBL/GenBank/DDBJ databases">
        <title>Genomic Encyclopedia of Type Strains, Phase IV (KMG-IV): sequencing the most valuable type-strain genomes for metagenomic binning, comparative biology and taxonomic classification.</title>
        <authorList>
            <person name="Goeker M."/>
        </authorList>
    </citation>
    <scope>NUCLEOTIDE SEQUENCE [LARGE SCALE GENOMIC DNA]</scope>
    <source>
        <strain evidence="6 7">DSM 44952</strain>
    </source>
</reference>
<evidence type="ECO:0000256" key="4">
    <source>
        <dbReference type="PROSITE-ProRule" id="PRU00335"/>
    </source>
</evidence>
<dbReference type="SUPFAM" id="SSF46689">
    <property type="entry name" value="Homeodomain-like"/>
    <property type="match status" value="1"/>
</dbReference>
<dbReference type="PROSITE" id="PS50977">
    <property type="entry name" value="HTH_TETR_2"/>
    <property type="match status" value="1"/>
</dbReference>
<organism evidence="6 7">
    <name type="scientific">Nocardia mexicana</name>
    <dbReference type="NCBI Taxonomy" id="279262"/>
    <lineage>
        <taxon>Bacteria</taxon>
        <taxon>Bacillati</taxon>
        <taxon>Actinomycetota</taxon>
        <taxon>Actinomycetes</taxon>
        <taxon>Mycobacteriales</taxon>
        <taxon>Nocardiaceae</taxon>
        <taxon>Nocardia</taxon>
    </lineage>
</organism>
<accession>A0A370GGE7</accession>
<evidence type="ECO:0000256" key="1">
    <source>
        <dbReference type="ARBA" id="ARBA00023015"/>
    </source>
</evidence>
<dbReference type="GO" id="GO:0003700">
    <property type="term" value="F:DNA-binding transcription factor activity"/>
    <property type="evidence" value="ECO:0007669"/>
    <property type="project" value="TreeGrafter"/>
</dbReference>
<gene>
    <name evidence="6" type="ORF">DFR68_1244</name>
</gene>
<evidence type="ECO:0000256" key="3">
    <source>
        <dbReference type="ARBA" id="ARBA00023163"/>
    </source>
</evidence>
<dbReference type="AlphaFoldDB" id="A0A370GGE7"/>